<evidence type="ECO:0000259" key="2">
    <source>
        <dbReference type="PROSITE" id="PS51457"/>
    </source>
</evidence>
<name>A0AAD9B5X8_DISEL</name>
<dbReference type="Proteomes" id="UP001228049">
    <property type="component" value="Unassembled WGS sequence"/>
</dbReference>
<sequence>PSLVSSYIFSSISSSRPILKLPSLVSYIFSTSSSCLILKCVQTMVAAMGEQLKRSLQAERTSKPSEEKEPACQQHPQKVWVELDQDTLEALKEMPRLVATMKAALDKISGSSSSGSCSSSGDSQQTGRNTGSNDLMFLGNSSVQVSTRLFQRLGNRRMSLFTQELATLIFGNETLAKSTLTGKGKSAETLDPEKVNAIIDTVRGKYPGTEVSTIRALLRRKCNNESYKTNIPPK</sequence>
<dbReference type="SMART" id="SM01025">
    <property type="entry name" value="BEN"/>
    <property type="match status" value="1"/>
</dbReference>
<feature type="region of interest" description="Disordered" evidence="1">
    <location>
        <begin position="56"/>
        <end position="75"/>
    </location>
</feature>
<protein>
    <submittedName>
        <fullName evidence="3">Protein insensitive</fullName>
    </submittedName>
</protein>
<dbReference type="PROSITE" id="PS51457">
    <property type="entry name" value="BEN"/>
    <property type="match status" value="1"/>
</dbReference>
<evidence type="ECO:0000256" key="1">
    <source>
        <dbReference type="SAM" id="MobiDB-lite"/>
    </source>
</evidence>
<dbReference type="Pfam" id="PF10523">
    <property type="entry name" value="BEN"/>
    <property type="match status" value="1"/>
</dbReference>
<evidence type="ECO:0000313" key="4">
    <source>
        <dbReference type="Proteomes" id="UP001228049"/>
    </source>
</evidence>
<comment type="caution">
    <text evidence="3">The sequence shown here is derived from an EMBL/GenBank/DDBJ whole genome shotgun (WGS) entry which is preliminary data.</text>
</comment>
<feature type="compositionally biased region" description="Polar residues" evidence="1">
    <location>
        <begin position="124"/>
        <end position="134"/>
    </location>
</feature>
<dbReference type="GO" id="GO:0003677">
    <property type="term" value="F:DNA binding"/>
    <property type="evidence" value="ECO:0007669"/>
    <property type="project" value="InterPro"/>
</dbReference>
<feature type="compositionally biased region" description="Basic and acidic residues" evidence="1">
    <location>
        <begin position="56"/>
        <end position="70"/>
    </location>
</feature>
<dbReference type="InterPro" id="IPR018379">
    <property type="entry name" value="BEN_domain"/>
</dbReference>
<evidence type="ECO:0000313" key="3">
    <source>
        <dbReference type="EMBL" id="KAK1877421.1"/>
    </source>
</evidence>
<dbReference type="Gene3D" id="1.10.10.2590">
    <property type="entry name" value="BEN domain"/>
    <property type="match status" value="1"/>
</dbReference>
<organism evidence="3 4">
    <name type="scientific">Dissostichus eleginoides</name>
    <name type="common">Patagonian toothfish</name>
    <name type="synonym">Dissostichus amissus</name>
    <dbReference type="NCBI Taxonomy" id="100907"/>
    <lineage>
        <taxon>Eukaryota</taxon>
        <taxon>Metazoa</taxon>
        <taxon>Chordata</taxon>
        <taxon>Craniata</taxon>
        <taxon>Vertebrata</taxon>
        <taxon>Euteleostomi</taxon>
        <taxon>Actinopterygii</taxon>
        <taxon>Neopterygii</taxon>
        <taxon>Teleostei</taxon>
        <taxon>Neoteleostei</taxon>
        <taxon>Acanthomorphata</taxon>
        <taxon>Eupercaria</taxon>
        <taxon>Perciformes</taxon>
        <taxon>Notothenioidei</taxon>
        <taxon>Nototheniidae</taxon>
        <taxon>Dissostichus</taxon>
    </lineage>
</organism>
<proteinExistence type="predicted"/>
<feature type="domain" description="BEN" evidence="2">
    <location>
        <begin position="140"/>
        <end position="229"/>
    </location>
</feature>
<dbReference type="EMBL" id="JASDAP010000027">
    <property type="protein sequence ID" value="KAK1877421.1"/>
    <property type="molecule type" value="Genomic_DNA"/>
</dbReference>
<gene>
    <name evidence="3" type="ORF">KUDE01_002732</name>
</gene>
<reference evidence="3" key="1">
    <citation type="submission" date="2023-04" db="EMBL/GenBank/DDBJ databases">
        <title>Chromosome-level genome of Chaenocephalus aceratus.</title>
        <authorList>
            <person name="Park H."/>
        </authorList>
    </citation>
    <scope>NUCLEOTIDE SEQUENCE</scope>
    <source>
        <strain evidence="3">DE</strain>
        <tissue evidence="3">Muscle</tissue>
    </source>
</reference>
<feature type="compositionally biased region" description="Low complexity" evidence="1">
    <location>
        <begin position="109"/>
        <end position="123"/>
    </location>
</feature>
<dbReference type="AlphaFoldDB" id="A0AAD9B5X8"/>
<keyword evidence="4" id="KW-1185">Reference proteome</keyword>
<accession>A0AAD9B5X8</accession>
<feature type="region of interest" description="Disordered" evidence="1">
    <location>
        <begin position="109"/>
        <end position="134"/>
    </location>
</feature>
<feature type="non-terminal residue" evidence="3">
    <location>
        <position position="1"/>
    </location>
</feature>